<dbReference type="GO" id="GO:0032259">
    <property type="term" value="P:methylation"/>
    <property type="evidence" value="ECO:0007669"/>
    <property type="project" value="UniProtKB-KW"/>
</dbReference>
<comment type="caution">
    <text evidence="2">The sequence shown here is derived from an EMBL/GenBank/DDBJ whole genome shotgun (WGS) entry which is preliminary data.</text>
</comment>
<dbReference type="SUPFAM" id="SSF53335">
    <property type="entry name" value="S-adenosyl-L-methionine-dependent methyltransferases"/>
    <property type="match status" value="1"/>
</dbReference>
<feature type="domain" description="Methyltransferase" evidence="1">
    <location>
        <begin position="40"/>
        <end position="146"/>
    </location>
</feature>
<protein>
    <submittedName>
        <fullName evidence="2">Class I SAM-dependent methyltransferase</fullName>
    </submittedName>
</protein>
<dbReference type="Proteomes" id="UP001500622">
    <property type="component" value="Unassembled WGS sequence"/>
</dbReference>
<dbReference type="Gene3D" id="3.40.50.150">
    <property type="entry name" value="Vaccinia Virus protein VP39"/>
    <property type="match status" value="1"/>
</dbReference>
<organism evidence="2 3">
    <name type="scientific">Georgenia halophila</name>
    <dbReference type="NCBI Taxonomy" id="620889"/>
    <lineage>
        <taxon>Bacteria</taxon>
        <taxon>Bacillati</taxon>
        <taxon>Actinomycetota</taxon>
        <taxon>Actinomycetes</taxon>
        <taxon>Micrococcales</taxon>
        <taxon>Bogoriellaceae</taxon>
        <taxon>Georgenia</taxon>
    </lineage>
</organism>
<proteinExistence type="predicted"/>
<gene>
    <name evidence="2" type="ORF">GCM10023169_16320</name>
</gene>
<name>A0ABP8L4W6_9MICO</name>
<dbReference type="InterPro" id="IPR050447">
    <property type="entry name" value="Erg6_SMT_methyltransf"/>
</dbReference>
<evidence type="ECO:0000259" key="1">
    <source>
        <dbReference type="Pfam" id="PF13847"/>
    </source>
</evidence>
<accession>A0ABP8L4W6</accession>
<evidence type="ECO:0000313" key="3">
    <source>
        <dbReference type="Proteomes" id="UP001500622"/>
    </source>
</evidence>
<dbReference type="InterPro" id="IPR025714">
    <property type="entry name" value="Methyltranfer_dom"/>
</dbReference>
<evidence type="ECO:0000313" key="2">
    <source>
        <dbReference type="EMBL" id="GAA4422239.1"/>
    </source>
</evidence>
<dbReference type="InterPro" id="IPR029063">
    <property type="entry name" value="SAM-dependent_MTases_sf"/>
</dbReference>
<dbReference type="GO" id="GO:0008168">
    <property type="term" value="F:methyltransferase activity"/>
    <property type="evidence" value="ECO:0007669"/>
    <property type="project" value="UniProtKB-KW"/>
</dbReference>
<sequence length="271" mass="29336">MTSSRFEAEVVSTDYMLRLAASDLGRSYKSMVRGQLGLRPGSRVLDVGCGPGADLPDYAELVGPSGAVVGVDHDDTAVEAARKRTLHLPQVQVHIGDGHRLNEADESFDAAHTDRVLQHVFDPAEVLAEVARVLRPGGAAAFAEPDWETLVVDHPEPRLSTAYTRYVTEFQVRNARIGRQLAGFANDAGLAVRTIIPITTVFDDAGAADKVLGLHRVTRRAIEHEVMTPDEGQRWLDHLSGAQTFFAAVSLFVVCAVKPSTTVGSRTRTKS</sequence>
<dbReference type="CDD" id="cd02440">
    <property type="entry name" value="AdoMet_MTases"/>
    <property type="match status" value="1"/>
</dbReference>
<dbReference type="RefSeq" id="WP_345215762.1">
    <property type="nucleotide sequence ID" value="NZ_BAABGN010000007.1"/>
</dbReference>
<dbReference type="Pfam" id="PF13847">
    <property type="entry name" value="Methyltransf_31"/>
    <property type="match status" value="1"/>
</dbReference>
<keyword evidence="3" id="KW-1185">Reference proteome</keyword>
<dbReference type="EMBL" id="BAABGN010000007">
    <property type="protein sequence ID" value="GAA4422239.1"/>
    <property type="molecule type" value="Genomic_DNA"/>
</dbReference>
<keyword evidence="2" id="KW-0808">Transferase</keyword>
<dbReference type="PANTHER" id="PTHR44068">
    <property type="entry name" value="ZGC:194242"/>
    <property type="match status" value="1"/>
</dbReference>
<dbReference type="PANTHER" id="PTHR44068:SF11">
    <property type="entry name" value="GERANYL DIPHOSPHATE 2-C-METHYLTRANSFERASE"/>
    <property type="match status" value="1"/>
</dbReference>
<reference evidence="3" key="1">
    <citation type="journal article" date="2019" name="Int. J. Syst. Evol. Microbiol.">
        <title>The Global Catalogue of Microorganisms (GCM) 10K type strain sequencing project: providing services to taxonomists for standard genome sequencing and annotation.</title>
        <authorList>
            <consortium name="The Broad Institute Genomics Platform"/>
            <consortium name="The Broad Institute Genome Sequencing Center for Infectious Disease"/>
            <person name="Wu L."/>
            <person name="Ma J."/>
        </authorList>
    </citation>
    <scope>NUCLEOTIDE SEQUENCE [LARGE SCALE GENOMIC DNA]</scope>
    <source>
        <strain evidence="3">JCM 17810</strain>
    </source>
</reference>
<keyword evidence="2" id="KW-0489">Methyltransferase</keyword>